<dbReference type="CDD" id="cd16652">
    <property type="entry name" value="dRING_Rmd5p-like"/>
    <property type="match status" value="1"/>
</dbReference>
<keyword evidence="13" id="KW-1185">Reference proteome</keyword>
<reference evidence="12" key="2">
    <citation type="submission" date="2014-02" db="EMBL/GenBank/DDBJ databases">
        <title>Complete DNA sequence of /Kuraishia capsulata/ illustrates novel genomic features among budding yeasts (/Saccharomycotina/).</title>
        <authorList>
            <person name="Morales L."/>
            <person name="Noel B."/>
            <person name="Porcel B."/>
            <person name="Marcet-Houben M."/>
            <person name="Hullo M-F."/>
            <person name="Sacerdot C."/>
            <person name="Tekaia F."/>
            <person name="Leh-Louis V."/>
            <person name="Despons L."/>
            <person name="Khanna V."/>
            <person name="Aury J-M."/>
            <person name="Barbe V."/>
            <person name="Couloux A."/>
            <person name="Labadie K."/>
            <person name="Pelletier E."/>
            <person name="Souciet J-L."/>
            <person name="Boekhout T."/>
            <person name="Gabaldon T."/>
            <person name="Wincker P."/>
            <person name="Dujon B."/>
        </authorList>
    </citation>
    <scope>NUCLEOTIDE SEQUENCE</scope>
    <source>
        <strain evidence="12">CBS 1993</strain>
    </source>
</reference>
<dbReference type="InterPro" id="IPR024964">
    <property type="entry name" value="CTLH/CRA"/>
</dbReference>
<dbReference type="Gene3D" id="3.30.40.10">
    <property type="entry name" value="Zinc/RING finger domain, C3HC4 (zinc finger)"/>
    <property type="match status" value="1"/>
</dbReference>
<dbReference type="FunFam" id="3.30.40.10:FF:000143">
    <property type="entry name" value="Regulator of gluconeogenesis Rmd5"/>
    <property type="match status" value="1"/>
</dbReference>
<dbReference type="GO" id="GO:0005634">
    <property type="term" value="C:nucleus"/>
    <property type="evidence" value="ECO:0007669"/>
    <property type="project" value="TreeGrafter"/>
</dbReference>
<evidence type="ECO:0000256" key="6">
    <source>
        <dbReference type="ARBA" id="ARBA00061136"/>
    </source>
</evidence>
<dbReference type="PANTHER" id="PTHR12170:SF3">
    <property type="entry name" value="GH10162P"/>
    <property type="match status" value="1"/>
</dbReference>
<evidence type="ECO:0000313" key="12">
    <source>
        <dbReference type="EMBL" id="CDK26691.1"/>
    </source>
</evidence>
<dbReference type="PROSITE" id="PS51867">
    <property type="entry name" value="ZF_RING_GID"/>
    <property type="match status" value="1"/>
</dbReference>
<keyword evidence="2" id="KW-0963">Cytoplasm</keyword>
<dbReference type="GO" id="GO:0034657">
    <property type="term" value="C:GID complex"/>
    <property type="evidence" value="ECO:0007669"/>
    <property type="project" value="TreeGrafter"/>
</dbReference>
<accession>W6MK43</accession>
<dbReference type="GO" id="GO:0061630">
    <property type="term" value="F:ubiquitin protein ligase activity"/>
    <property type="evidence" value="ECO:0007669"/>
    <property type="project" value="InterPro"/>
</dbReference>
<evidence type="ECO:0000256" key="3">
    <source>
        <dbReference type="ARBA" id="ARBA00022723"/>
    </source>
</evidence>
<dbReference type="InterPro" id="IPR027370">
    <property type="entry name" value="Znf-RING_euk"/>
</dbReference>
<dbReference type="EMBL" id="HG793127">
    <property type="protein sequence ID" value="CDK26691.1"/>
    <property type="molecule type" value="Genomic_DNA"/>
</dbReference>
<feature type="zinc finger region" description="RING-Gid-type" evidence="9">
    <location>
        <begin position="329"/>
        <end position="371"/>
    </location>
</feature>
<keyword evidence="5" id="KW-0862">Zinc</keyword>
<evidence type="ECO:0000259" key="11">
    <source>
        <dbReference type="PROSITE" id="PS51867"/>
    </source>
</evidence>
<dbReference type="OrthoDB" id="1933281at2759"/>
<keyword evidence="3" id="KW-0479">Metal-binding</keyword>
<dbReference type="GO" id="GO:0008270">
    <property type="term" value="F:zinc ion binding"/>
    <property type="evidence" value="ECO:0007669"/>
    <property type="project" value="UniProtKB-KW"/>
</dbReference>
<comment type="similarity">
    <text evidence="6">Belongs to the RMD5/GID2 family.</text>
</comment>
<dbReference type="InterPro" id="IPR013083">
    <property type="entry name" value="Znf_RING/FYVE/PHD"/>
</dbReference>
<evidence type="ECO:0000256" key="8">
    <source>
        <dbReference type="ARBA" id="ARBA00080744"/>
    </source>
</evidence>
<proteinExistence type="inferred from homology"/>
<dbReference type="Pfam" id="PF10607">
    <property type="entry name" value="CTLH"/>
    <property type="match status" value="1"/>
</dbReference>
<reference evidence="12" key="1">
    <citation type="submission" date="2013-12" db="EMBL/GenBank/DDBJ databases">
        <authorList>
            <person name="Genoscope - CEA"/>
        </authorList>
    </citation>
    <scope>NUCLEOTIDE SEQUENCE</scope>
    <source>
        <strain evidence="12">CBS 1993</strain>
    </source>
</reference>
<dbReference type="Proteomes" id="UP000019384">
    <property type="component" value="Unassembled WGS sequence"/>
</dbReference>
<organism evidence="12 13">
    <name type="scientific">Kuraishia capsulata CBS 1993</name>
    <dbReference type="NCBI Taxonomy" id="1382522"/>
    <lineage>
        <taxon>Eukaryota</taxon>
        <taxon>Fungi</taxon>
        <taxon>Dikarya</taxon>
        <taxon>Ascomycota</taxon>
        <taxon>Saccharomycotina</taxon>
        <taxon>Pichiomycetes</taxon>
        <taxon>Pichiales</taxon>
        <taxon>Pichiaceae</taxon>
        <taxon>Kuraishia</taxon>
    </lineage>
</organism>
<dbReference type="RefSeq" id="XP_022458691.1">
    <property type="nucleotide sequence ID" value="XM_022602936.1"/>
</dbReference>
<dbReference type="InterPro" id="IPR045098">
    <property type="entry name" value="Fyv10_fam"/>
</dbReference>
<dbReference type="PROSITE" id="PS50897">
    <property type="entry name" value="CTLH"/>
    <property type="match status" value="1"/>
</dbReference>
<evidence type="ECO:0000259" key="10">
    <source>
        <dbReference type="PROSITE" id="PS50897"/>
    </source>
</evidence>
<feature type="domain" description="CTLH" evidence="10">
    <location>
        <begin position="143"/>
        <end position="201"/>
    </location>
</feature>
<evidence type="ECO:0000256" key="4">
    <source>
        <dbReference type="ARBA" id="ARBA00022771"/>
    </source>
</evidence>
<dbReference type="InterPro" id="IPR006595">
    <property type="entry name" value="CTLH_C"/>
</dbReference>
<dbReference type="PANTHER" id="PTHR12170">
    <property type="entry name" value="MACROPHAGE ERYTHROBLAST ATTACHER-RELATED"/>
    <property type="match status" value="1"/>
</dbReference>
<dbReference type="Pfam" id="PF13445">
    <property type="entry name" value="zf-RING_UBOX"/>
    <property type="match status" value="1"/>
</dbReference>
<evidence type="ECO:0000256" key="2">
    <source>
        <dbReference type="ARBA" id="ARBA00022490"/>
    </source>
</evidence>
<protein>
    <recommendedName>
        <fullName evidence="8">GID complex catalytic subunit 2</fullName>
    </recommendedName>
    <alternativeName>
        <fullName evidence="7">Glucose-induced degradation protein 2</fullName>
    </alternativeName>
</protein>
<evidence type="ECO:0000256" key="9">
    <source>
        <dbReference type="PROSITE-ProRule" id="PRU01215"/>
    </source>
</evidence>
<evidence type="ECO:0000256" key="7">
    <source>
        <dbReference type="ARBA" id="ARBA00075398"/>
    </source>
</evidence>
<dbReference type="HOGENOM" id="CLU_020227_3_1_1"/>
<dbReference type="InterPro" id="IPR037683">
    <property type="entry name" value="Rmd5_dRing"/>
</dbReference>
<dbReference type="GeneID" id="34520079"/>
<evidence type="ECO:0000256" key="1">
    <source>
        <dbReference type="ARBA" id="ARBA00004496"/>
    </source>
</evidence>
<dbReference type="InterPro" id="IPR044063">
    <property type="entry name" value="ZF_RING_GID"/>
</dbReference>
<dbReference type="GO" id="GO:0005737">
    <property type="term" value="C:cytoplasm"/>
    <property type="evidence" value="ECO:0007669"/>
    <property type="project" value="UniProtKB-SubCell"/>
</dbReference>
<name>W6MK43_9ASCO</name>
<dbReference type="SMART" id="SM00668">
    <property type="entry name" value="CTLH"/>
    <property type="match status" value="1"/>
</dbReference>
<gene>
    <name evidence="12" type="ORF">KUCA_T00002665001</name>
</gene>
<sequence length="392" mass="44176">MSAQYAILKEEIDRFAANKALDQCIGDSQSLLDSLRLMEASLVDGKDVSSPLLAKQVKSWSDKTLKNEKSVNTAIKRYGKAFDRTFNFNYGEVYNYKIPQGQSNRLLIDRAVIMHLLRNGDFDVAEAVGAEDGMTIPRSLMERFEELHAISTTLIKDGDLDKAIAWAKQNSERLEAIGSDLEFNLHKLQFVKLYNGTQDYPFAAYSYAKRNFPTFGATHLETISKLVSSILYAPTDTDSPYRSMTEFQEVSFNSIFHQLSQDYCSLIGLSSESPLYVSLLTSYVALPNFVKYNNILKNSGGRLDWTTKTELPFEINLPSELQFHSIFICPVSREETTLANPPMLLPCKHILSKDSLDRLARSSSSFKCPYCPSTSLASQAQQVNFVSLSEYR</sequence>
<dbReference type="STRING" id="1382522.W6MK43"/>
<feature type="domain" description="RING-Gid-type" evidence="11">
    <location>
        <begin position="329"/>
        <end position="371"/>
    </location>
</feature>
<evidence type="ECO:0000313" key="13">
    <source>
        <dbReference type="Proteomes" id="UP000019384"/>
    </source>
</evidence>
<dbReference type="SUPFAM" id="SSF57850">
    <property type="entry name" value="RING/U-box"/>
    <property type="match status" value="1"/>
</dbReference>
<dbReference type="AlphaFoldDB" id="W6MK43"/>
<keyword evidence="4 9" id="KW-0863">Zinc-finger</keyword>
<comment type="subcellular location">
    <subcellularLocation>
        <location evidence="1">Cytoplasm</location>
    </subcellularLocation>
</comment>
<dbReference type="GO" id="GO:0043161">
    <property type="term" value="P:proteasome-mediated ubiquitin-dependent protein catabolic process"/>
    <property type="evidence" value="ECO:0007669"/>
    <property type="project" value="InterPro"/>
</dbReference>
<evidence type="ECO:0000256" key="5">
    <source>
        <dbReference type="ARBA" id="ARBA00022833"/>
    </source>
</evidence>